<keyword evidence="2 6" id="KW-0805">Transcription regulation</keyword>
<dbReference type="CDD" id="cd06171">
    <property type="entry name" value="Sigma70_r4"/>
    <property type="match status" value="1"/>
</dbReference>
<dbReference type="OrthoDB" id="9811152at2"/>
<dbReference type="eggNOG" id="COG1595">
    <property type="taxonomic scope" value="Bacteria"/>
</dbReference>
<dbReference type="GO" id="GO:0006950">
    <property type="term" value="P:response to stress"/>
    <property type="evidence" value="ECO:0007669"/>
    <property type="project" value="UniProtKB-ARBA"/>
</dbReference>
<dbReference type="InterPro" id="IPR000838">
    <property type="entry name" value="RNA_pol_sigma70_ECF_CS"/>
</dbReference>
<dbReference type="RefSeq" id="WP_084093950.1">
    <property type="nucleotide sequence ID" value="NZ_JMQI01000085.1"/>
</dbReference>
<evidence type="ECO:0000256" key="3">
    <source>
        <dbReference type="ARBA" id="ARBA00023082"/>
    </source>
</evidence>
<dbReference type="InterPro" id="IPR013325">
    <property type="entry name" value="RNA_pol_sigma_r2"/>
</dbReference>
<sequence>MGEVAEEALMRALHEEHAAALWSYALHLTSGDRIRAEDVVQETLLRAWRSPAVLDQSQGSARAWLFTVARRIAIDGWRSASARAEVTTDRPPDRVVADGTDRAVQGWLVAEALAELSERHREVLLLCYFQGYSVADAALKLGVAEGTVKSRTHYALRALRLVLEERGVTQ</sequence>
<dbReference type="STRING" id="287986.DV20_43170"/>
<evidence type="ECO:0000256" key="2">
    <source>
        <dbReference type="ARBA" id="ARBA00023015"/>
    </source>
</evidence>
<evidence type="ECO:0000313" key="10">
    <source>
        <dbReference type="Proteomes" id="UP000027345"/>
    </source>
</evidence>
<dbReference type="Pfam" id="PF04542">
    <property type="entry name" value="Sigma70_r2"/>
    <property type="match status" value="1"/>
</dbReference>
<dbReference type="PANTHER" id="PTHR43133:SF52">
    <property type="entry name" value="ECF RNA POLYMERASE SIGMA FACTOR SIGL"/>
    <property type="match status" value="1"/>
</dbReference>
<organism evidence="9 10">
    <name type="scientific">Amycolatopsis rifamycinica</name>
    <dbReference type="NCBI Taxonomy" id="287986"/>
    <lineage>
        <taxon>Bacteria</taxon>
        <taxon>Bacillati</taxon>
        <taxon>Actinomycetota</taxon>
        <taxon>Actinomycetes</taxon>
        <taxon>Pseudonocardiales</taxon>
        <taxon>Pseudonocardiaceae</taxon>
        <taxon>Amycolatopsis</taxon>
    </lineage>
</organism>
<dbReference type="PROSITE" id="PS01063">
    <property type="entry name" value="SIGMA70_ECF"/>
    <property type="match status" value="1"/>
</dbReference>
<proteinExistence type="inferred from homology"/>
<gene>
    <name evidence="9" type="ORF">DV20_43170</name>
</gene>
<dbReference type="AlphaFoldDB" id="A0A066TVZ0"/>
<dbReference type="InterPro" id="IPR039425">
    <property type="entry name" value="RNA_pol_sigma-70-like"/>
</dbReference>
<dbReference type="Gene3D" id="1.10.1740.10">
    <property type="match status" value="1"/>
</dbReference>
<dbReference type="InterPro" id="IPR013249">
    <property type="entry name" value="RNA_pol_sigma70_r4_t2"/>
</dbReference>
<dbReference type="SUPFAM" id="SSF88946">
    <property type="entry name" value="Sigma2 domain of RNA polymerase sigma factors"/>
    <property type="match status" value="1"/>
</dbReference>
<dbReference type="GO" id="GO:0003677">
    <property type="term" value="F:DNA binding"/>
    <property type="evidence" value="ECO:0007669"/>
    <property type="project" value="UniProtKB-KW"/>
</dbReference>
<dbReference type="NCBIfam" id="TIGR02937">
    <property type="entry name" value="sigma70-ECF"/>
    <property type="match status" value="1"/>
</dbReference>
<accession>A0A066TVZ0</accession>
<evidence type="ECO:0000256" key="5">
    <source>
        <dbReference type="ARBA" id="ARBA00023163"/>
    </source>
</evidence>
<dbReference type="Pfam" id="PF08281">
    <property type="entry name" value="Sigma70_r4_2"/>
    <property type="match status" value="1"/>
</dbReference>
<dbReference type="PANTHER" id="PTHR43133">
    <property type="entry name" value="RNA POLYMERASE ECF-TYPE SIGMA FACTO"/>
    <property type="match status" value="1"/>
</dbReference>
<keyword evidence="4 6" id="KW-0238">DNA-binding</keyword>
<keyword evidence="10" id="KW-1185">Reference proteome</keyword>
<keyword evidence="5 6" id="KW-0804">Transcription</keyword>
<evidence type="ECO:0000256" key="6">
    <source>
        <dbReference type="RuleBase" id="RU000716"/>
    </source>
</evidence>
<comment type="caution">
    <text evidence="9">The sequence shown here is derived from an EMBL/GenBank/DDBJ whole genome shotgun (WGS) entry which is preliminary data.</text>
</comment>
<evidence type="ECO:0000256" key="1">
    <source>
        <dbReference type="ARBA" id="ARBA00010641"/>
    </source>
</evidence>
<evidence type="ECO:0000256" key="4">
    <source>
        <dbReference type="ARBA" id="ARBA00023125"/>
    </source>
</evidence>
<dbReference type="SUPFAM" id="SSF88659">
    <property type="entry name" value="Sigma3 and sigma4 domains of RNA polymerase sigma factors"/>
    <property type="match status" value="1"/>
</dbReference>
<dbReference type="GO" id="GO:0006352">
    <property type="term" value="P:DNA-templated transcription initiation"/>
    <property type="evidence" value="ECO:0007669"/>
    <property type="project" value="InterPro"/>
</dbReference>
<evidence type="ECO:0000313" key="9">
    <source>
        <dbReference type="EMBL" id="KDN16049.1"/>
    </source>
</evidence>
<evidence type="ECO:0000259" key="7">
    <source>
        <dbReference type="Pfam" id="PF04542"/>
    </source>
</evidence>
<protein>
    <recommendedName>
        <fullName evidence="6">RNA polymerase sigma factor</fullName>
    </recommendedName>
</protein>
<comment type="similarity">
    <text evidence="1 6">Belongs to the sigma-70 factor family. ECF subfamily.</text>
</comment>
<dbReference type="EMBL" id="JMQI01000085">
    <property type="protein sequence ID" value="KDN16049.1"/>
    <property type="molecule type" value="Genomic_DNA"/>
</dbReference>
<dbReference type="InterPro" id="IPR013324">
    <property type="entry name" value="RNA_pol_sigma_r3/r4-like"/>
</dbReference>
<feature type="domain" description="RNA polymerase sigma factor 70 region 4 type 2" evidence="8">
    <location>
        <begin position="109"/>
        <end position="159"/>
    </location>
</feature>
<dbReference type="Proteomes" id="UP000027345">
    <property type="component" value="Unassembled WGS sequence"/>
</dbReference>
<dbReference type="InterPro" id="IPR014284">
    <property type="entry name" value="RNA_pol_sigma-70_dom"/>
</dbReference>
<dbReference type="InterPro" id="IPR007627">
    <property type="entry name" value="RNA_pol_sigma70_r2"/>
</dbReference>
<dbReference type="InterPro" id="IPR036388">
    <property type="entry name" value="WH-like_DNA-bd_sf"/>
</dbReference>
<reference evidence="9 10" key="1">
    <citation type="submission" date="2014-05" db="EMBL/GenBank/DDBJ databases">
        <title>Draft genome sequence of Amycolatopsis rifamycinica DSM 46095.</title>
        <authorList>
            <person name="Lal R."/>
            <person name="Saxena A."/>
            <person name="Kumari R."/>
            <person name="Mukherjee U."/>
            <person name="Singh P."/>
            <person name="Sangwan N."/>
            <person name="Mahato N.K."/>
        </authorList>
    </citation>
    <scope>NUCLEOTIDE SEQUENCE [LARGE SCALE GENOMIC DNA]</scope>
    <source>
        <strain evidence="9 10">DSM 46095</strain>
    </source>
</reference>
<dbReference type="GO" id="GO:0016987">
    <property type="term" value="F:sigma factor activity"/>
    <property type="evidence" value="ECO:0007669"/>
    <property type="project" value="UniProtKB-KW"/>
</dbReference>
<name>A0A066TVZ0_9PSEU</name>
<feature type="domain" description="RNA polymerase sigma-70 region 2" evidence="7">
    <location>
        <begin position="13"/>
        <end position="81"/>
    </location>
</feature>
<keyword evidence="3 6" id="KW-0731">Sigma factor</keyword>
<dbReference type="Gene3D" id="1.10.10.10">
    <property type="entry name" value="Winged helix-like DNA-binding domain superfamily/Winged helix DNA-binding domain"/>
    <property type="match status" value="1"/>
</dbReference>
<dbReference type="NCBIfam" id="NF007227">
    <property type="entry name" value="PRK09645.1"/>
    <property type="match status" value="1"/>
</dbReference>
<evidence type="ECO:0000259" key="8">
    <source>
        <dbReference type="Pfam" id="PF08281"/>
    </source>
</evidence>